<accession>A0AAX1UJ39</accession>
<comment type="caution">
    <text evidence="1">The sequence shown here is derived from an EMBL/GenBank/DDBJ whole genome shotgun (WGS) entry which is preliminary data.</text>
</comment>
<dbReference type="AlphaFoldDB" id="A0AAX1UJ39"/>
<dbReference type="RefSeq" id="WP_119000532.1">
    <property type="nucleotide sequence ID" value="NZ_QWGP01000016.1"/>
</dbReference>
<proteinExistence type="predicted"/>
<evidence type="ECO:0008006" key="3">
    <source>
        <dbReference type="Google" id="ProtNLM"/>
    </source>
</evidence>
<organism evidence="1 2">
    <name type="scientific">Cereibacter sphaeroides</name>
    <name type="common">Rhodobacter sphaeroides</name>
    <dbReference type="NCBI Taxonomy" id="1063"/>
    <lineage>
        <taxon>Bacteria</taxon>
        <taxon>Pseudomonadati</taxon>
        <taxon>Pseudomonadota</taxon>
        <taxon>Alphaproteobacteria</taxon>
        <taxon>Rhodobacterales</taxon>
        <taxon>Paracoccaceae</taxon>
        <taxon>Cereibacter</taxon>
    </lineage>
</organism>
<dbReference type="Proteomes" id="UP000266305">
    <property type="component" value="Unassembled WGS sequence"/>
</dbReference>
<evidence type="ECO:0000313" key="1">
    <source>
        <dbReference type="EMBL" id="RHZ93654.1"/>
    </source>
</evidence>
<dbReference type="InterPro" id="IPR036551">
    <property type="entry name" value="Flavin_trans-like"/>
</dbReference>
<protein>
    <recommendedName>
        <fullName evidence="3">Flavoprotein domain-containing protein</fullName>
    </recommendedName>
</protein>
<sequence>MDLDSVLIDLLSDRIVAELKTRTRRGLLLFAETDLGLAPALASVDALRQAGWSFDWAAASEMRGTVAEAMGGAETARLGRPALVVVPTLSLTLAAKVACGIADDPLSALMAEALDRGLRIVAARDGVCPAARERVARGLVPRAEARRALMRGYLEALAAQGVELCWAERLDRAVGAPTPVRAAFAPRPVSAPPGPPVQRAGVFGWQQARTFPEDQLRLGRAVRVTPLAADILSARGIRLTRE</sequence>
<dbReference type="Gene3D" id="3.40.50.1950">
    <property type="entry name" value="Flavin prenyltransferase-like"/>
    <property type="match status" value="1"/>
</dbReference>
<dbReference type="GO" id="GO:0003824">
    <property type="term" value="F:catalytic activity"/>
    <property type="evidence" value="ECO:0007669"/>
    <property type="project" value="InterPro"/>
</dbReference>
<dbReference type="EMBL" id="QWGP01000016">
    <property type="protein sequence ID" value="RHZ93654.1"/>
    <property type="molecule type" value="Genomic_DNA"/>
</dbReference>
<evidence type="ECO:0000313" key="2">
    <source>
        <dbReference type="Proteomes" id="UP000266305"/>
    </source>
</evidence>
<reference evidence="1 2" key="1">
    <citation type="submission" date="2018-08" db="EMBL/GenBank/DDBJ databases">
        <title>Draft genome sequence of Rhodobacter sphaeroides FY.</title>
        <authorList>
            <person name="Rayyan A."/>
            <person name="Meyer T.E."/>
            <person name="Kyndt J.A."/>
        </authorList>
    </citation>
    <scope>NUCLEOTIDE SEQUENCE [LARGE SCALE GENOMIC DNA]</scope>
    <source>
        <strain evidence="1 2">FY</strain>
    </source>
</reference>
<name>A0AAX1UJ39_CERSP</name>
<gene>
    <name evidence="1" type="ORF">D1114_14080</name>
</gene>